<feature type="region of interest" description="Disordered" evidence="1">
    <location>
        <begin position="1"/>
        <end position="37"/>
    </location>
</feature>
<feature type="compositionally biased region" description="Low complexity" evidence="1">
    <location>
        <begin position="10"/>
        <end position="23"/>
    </location>
</feature>
<name>A0A0F8XX96_9ZZZZ</name>
<dbReference type="AlphaFoldDB" id="A0A0F8XX96"/>
<evidence type="ECO:0000256" key="1">
    <source>
        <dbReference type="SAM" id="MobiDB-lite"/>
    </source>
</evidence>
<accession>A0A0F8XX96</accession>
<dbReference type="EMBL" id="LAZR01060352">
    <property type="protein sequence ID" value="KKK65860.1"/>
    <property type="molecule type" value="Genomic_DNA"/>
</dbReference>
<comment type="caution">
    <text evidence="2">The sequence shown here is derived from an EMBL/GenBank/DDBJ whole genome shotgun (WGS) entry which is preliminary data.</text>
</comment>
<feature type="compositionally biased region" description="Basic and acidic residues" evidence="1">
    <location>
        <begin position="24"/>
        <end position="33"/>
    </location>
</feature>
<proteinExistence type="predicted"/>
<sequence length="80" mass="8158">RHEGADNRAGEAAQGGAPRAPAGDQRHRGEQVLRPDAVAEGGQVALGEGGGLNLSFESCDAERDRGGGCADPNMLMLFVG</sequence>
<feature type="non-terminal residue" evidence="2">
    <location>
        <position position="1"/>
    </location>
</feature>
<evidence type="ECO:0000313" key="2">
    <source>
        <dbReference type="EMBL" id="KKK65860.1"/>
    </source>
</evidence>
<reference evidence="2" key="1">
    <citation type="journal article" date="2015" name="Nature">
        <title>Complex archaea that bridge the gap between prokaryotes and eukaryotes.</title>
        <authorList>
            <person name="Spang A."/>
            <person name="Saw J.H."/>
            <person name="Jorgensen S.L."/>
            <person name="Zaremba-Niedzwiedzka K."/>
            <person name="Martijn J."/>
            <person name="Lind A.E."/>
            <person name="van Eijk R."/>
            <person name="Schleper C."/>
            <person name="Guy L."/>
            <person name="Ettema T.J."/>
        </authorList>
    </citation>
    <scope>NUCLEOTIDE SEQUENCE</scope>
</reference>
<gene>
    <name evidence="2" type="ORF">LCGC14_2969910</name>
</gene>
<organism evidence="2">
    <name type="scientific">marine sediment metagenome</name>
    <dbReference type="NCBI Taxonomy" id="412755"/>
    <lineage>
        <taxon>unclassified sequences</taxon>
        <taxon>metagenomes</taxon>
        <taxon>ecological metagenomes</taxon>
    </lineage>
</organism>
<protein>
    <submittedName>
        <fullName evidence="2">Uncharacterized protein</fullName>
    </submittedName>
</protein>